<evidence type="ECO:0000313" key="2">
    <source>
        <dbReference type="EMBL" id="SBS82677.1"/>
    </source>
</evidence>
<dbReference type="EMBL" id="FLQV01000273">
    <property type="protein sequence ID" value="SBS87542.1"/>
    <property type="molecule type" value="Genomic_DNA"/>
</dbReference>
<evidence type="ECO:0000313" key="5">
    <source>
        <dbReference type="Proteomes" id="UP000078560"/>
    </source>
</evidence>
<evidence type="ECO:0000313" key="3">
    <source>
        <dbReference type="EMBL" id="SBS87542.1"/>
    </source>
</evidence>
<feature type="compositionally biased region" description="Basic and acidic residues" evidence="1">
    <location>
        <begin position="185"/>
        <end position="194"/>
    </location>
</feature>
<accession>A0A1A8VSN0</accession>
<protein>
    <submittedName>
        <fullName evidence="2">Uncharacterized protein</fullName>
    </submittedName>
</protein>
<proteinExistence type="predicted"/>
<dbReference type="VEuPathDB" id="PlasmoDB:PocGH01_08015300"/>
<feature type="region of interest" description="Disordered" evidence="1">
    <location>
        <begin position="181"/>
        <end position="223"/>
    </location>
</feature>
<dbReference type="EMBL" id="FLQU01000222">
    <property type="protein sequence ID" value="SBS82677.1"/>
    <property type="molecule type" value="Genomic_DNA"/>
</dbReference>
<organism evidence="2 5">
    <name type="scientific">Plasmodium ovale curtisi</name>
    <dbReference type="NCBI Taxonomy" id="864141"/>
    <lineage>
        <taxon>Eukaryota</taxon>
        <taxon>Sar</taxon>
        <taxon>Alveolata</taxon>
        <taxon>Apicomplexa</taxon>
        <taxon>Aconoidasida</taxon>
        <taxon>Haemosporida</taxon>
        <taxon>Plasmodiidae</taxon>
        <taxon>Plasmodium</taxon>
        <taxon>Plasmodium (Plasmodium)</taxon>
    </lineage>
</organism>
<sequence>MNFVKTYIYKQEITNDGIRELEKDARSVKEIDENKILKELPEFKRDNQFLSLSEQLDLNKNNKVTTQDDNDDVSNVNAYGLPILTEEYIEYYESYTKNDHYSTEKLREREKEIQHEFREALKSCVKKKELMEEKNNLVILKEGNSINFREVKKNVIIKKKTNDLKSTVKAIIKTKKKKDSNIPLNEDKDIKEGKGNQTGGDDTHSNARVRDSLLCGYSDNSDE</sequence>
<reference evidence="2" key="1">
    <citation type="submission" date="2016-05" db="EMBL/GenBank/DDBJ databases">
        <authorList>
            <person name="Lavstsen T."/>
            <person name="Jespersen J.S."/>
        </authorList>
    </citation>
    <scope>NUCLEOTIDE SEQUENCE [LARGE SCALE GENOMIC DNA]</scope>
</reference>
<evidence type="ECO:0000256" key="1">
    <source>
        <dbReference type="SAM" id="MobiDB-lite"/>
    </source>
</evidence>
<gene>
    <name evidence="3" type="ORF">POVCU1_014750</name>
    <name evidence="2" type="ORF">POVCU2_0016460</name>
</gene>
<reference evidence="4 5" key="2">
    <citation type="submission" date="2016-05" db="EMBL/GenBank/DDBJ databases">
        <authorList>
            <person name="Naeem Raeece"/>
        </authorList>
    </citation>
    <scope>NUCLEOTIDE SEQUENCE [LARGE SCALE GENOMIC DNA]</scope>
</reference>
<name>A0A1A8VSN0_PLAOA</name>
<dbReference type="AlphaFoldDB" id="A0A1A8VSN0"/>
<evidence type="ECO:0000313" key="4">
    <source>
        <dbReference type="Proteomes" id="UP000078546"/>
    </source>
</evidence>
<dbReference type="Proteomes" id="UP000078560">
    <property type="component" value="Unassembled WGS sequence"/>
</dbReference>
<dbReference type="Proteomes" id="UP000078546">
    <property type="component" value="Unassembled WGS sequence"/>
</dbReference>
<feature type="compositionally biased region" description="Basic and acidic residues" evidence="1">
    <location>
        <begin position="201"/>
        <end position="211"/>
    </location>
</feature>